<evidence type="ECO:0000313" key="7">
    <source>
        <dbReference type="EMBL" id="NKE71555.1"/>
    </source>
</evidence>
<proteinExistence type="inferred from homology"/>
<dbReference type="SUPFAM" id="SSF110997">
    <property type="entry name" value="Sporulation related repeat"/>
    <property type="match status" value="1"/>
</dbReference>
<evidence type="ECO:0000256" key="3">
    <source>
        <dbReference type="ARBA" id="ARBA00023316"/>
    </source>
</evidence>
<feature type="domain" description="SPOR" evidence="6">
    <location>
        <begin position="147"/>
        <end position="229"/>
    </location>
</feature>
<dbReference type="HAMAP" id="MF_02071">
    <property type="entry name" value="RlpA"/>
    <property type="match status" value="1"/>
</dbReference>
<protein>
    <recommendedName>
        <fullName evidence="4">Probable endolytic peptidoglycan transglycosylase RlpA</fullName>
        <ecNumber evidence="4">4.2.2.-</ecNumber>
    </recommendedName>
</protein>
<comment type="function">
    <text evidence="4">Lytic transglycosylase with a strong preference for naked glycan strands that lack stem peptides.</text>
</comment>
<evidence type="ECO:0000256" key="1">
    <source>
        <dbReference type="ARBA" id="ARBA00022729"/>
    </source>
</evidence>
<comment type="similarity">
    <text evidence="4 5">Belongs to the RlpA family.</text>
</comment>
<keyword evidence="8" id="KW-1185">Reference proteome</keyword>
<dbReference type="InterPro" id="IPR007730">
    <property type="entry name" value="SPOR-like_dom"/>
</dbReference>
<dbReference type="EMBL" id="VTOW01000002">
    <property type="protein sequence ID" value="NKE71555.1"/>
    <property type="molecule type" value="Genomic_DNA"/>
</dbReference>
<dbReference type="PANTHER" id="PTHR34183">
    <property type="entry name" value="ENDOLYTIC PEPTIDOGLYCAN TRANSGLYCOSYLASE RLPA"/>
    <property type="match status" value="1"/>
</dbReference>
<dbReference type="Gene3D" id="2.40.40.10">
    <property type="entry name" value="RlpA-like domain"/>
    <property type="match status" value="1"/>
</dbReference>
<accession>A0A7X6DQL6</accession>
<dbReference type="GO" id="GO:0042834">
    <property type="term" value="F:peptidoglycan binding"/>
    <property type="evidence" value="ECO:0007669"/>
    <property type="project" value="InterPro"/>
</dbReference>
<dbReference type="InterPro" id="IPR036908">
    <property type="entry name" value="RlpA-like_sf"/>
</dbReference>
<dbReference type="InterPro" id="IPR036680">
    <property type="entry name" value="SPOR-like_sf"/>
</dbReference>
<dbReference type="EC" id="4.2.2.-" evidence="4"/>
<dbReference type="SUPFAM" id="SSF50685">
    <property type="entry name" value="Barwin-like endoglucanases"/>
    <property type="match status" value="1"/>
</dbReference>
<evidence type="ECO:0000256" key="4">
    <source>
        <dbReference type="HAMAP-Rule" id="MF_02071"/>
    </source>
</evidence>
<dbReference type="PANTHER" id="PTHR34183:SF1">
    <property type="entry name" value="ENDOLYTIC PEPTIDOGLYCAN TRANSGLYCOSYLASE RLPA"/>
    <property type="match status" value="1"/>
</dbReference>
<dbReference type="RefSeq" id="WP_168060290.1">
    <property type="nucleotide sequence ID" value="NZ_VTOW01000002.1"/>
</dbReference>
<gene>
    <name evidence="4" type="primary">rlpA</name>
    <name evidence="7" type="ORF">MNODULE_12470</name>
</gene>
<dbReference type="Proteomes" id="UP000534783">
    <property type="component" value="Unassembled WGS sequence"/>
</dbReference>
<dbReference type="GO" id="GO:0000270">
    <property type="term" value="P:peptidoglycan metabolic process"/>
    <property type="evidence" value="ECO:0007669"/>
    <property type="project" value="UniProtKB-UniRule"/>
</dbReference>
<organism evidence="7 8">
    <name type="scientific">Candidatus Manganitrophus noduliformans</name>
    <dbReference type="NCBI Taxonomy" id="2606439"/>
    <lineage>
        <taxon>Bacteria</taxon>
        <taxon>Pseudomonadati</taxon>
        <taxon>Nitrospirota</taxon>
        <taxon>Nitrospiria</taxon>
        <taxon>Candidatus Troglogloeales</taxon>
        <taxon>Candidatus Manganitrophaceae</taxon>
        <taxon>Candidatus Manganitrophus</taxon>
    </lineage>
</organism>
<evidence type="ECO:0000313" key="8">
    <source>
        <dbReference type="Proteomes" id="UP000534783"/>
    </source>
</evidence>
<evidence type="ECO:0000256" key="2">
    <source>
        <dbReference type="ARBA" id="ARBA00023239"/>
    </source>
</evidence>
<dbReference type="Gene3D" id="3.30.70.1070">
    <property type="entry name" value="Sporulation related repeat"/>
    <property type="match status" value="1"/>
</dbReference>
<sequence>MSLTINTKRSFPTSFPHSLSIHLVILVGLLAFSGCAGSPRKADYGLGYREIGLASWYGKDFHGRPTSSGEIYNMFELSAAHQTLPFGTHLRVTKLDSGRSVRVKVNDRGPFVGDRILDLSYEAARKLGMIQAGTADVEIEIVGFEKMRGHGDFFIQVGSFQSKENAARIKEKLGGEGQAVRMETIETGDGPSHRVRVGPFRSEKAARAAVGRLRKQLASESLKPIILRE</sequence>
<dbReference type="GO" id="GO:0071555">
    <property type="term" value="P:cell wall organization"/>
    <property type="evidence" value="ECO:0007669"/>
    <property type="project" value="UniProtKB-KW"/>
</dbReference>
<dbReference type="InterPro" id="IPR012997">
    <property type="entry name" value="RplA"/>
</dbReference>
<dbReference type="Pfam" id="PF03330">
    <property type="entry name" value="DPBB_1"/>
    <property type="match status" value="1"/>
</dbReference>
<keyword evidence="3 4" id="KW-0961">Cell wall biogenesis/degradation</keyword>
<dbReference type="InterPro" id="IPR034718">
    <property type="entry name" value="RlpA"/>
</dbReference>
<dbReference type="Pfam" id="PF05036">
    <property type="entry name" value="SPOR"/>
    <property type="match status" value="1"/>
</dbReference>
<dbReference type="CDD" id="cd22268">
    <property type="entry name" value="DPBB_RlpA-like"/>
    <property type="match status" value="1"/>
</dbReference>
<keyword evidence="2 4" id="KW-0456">Lyase</keyword>
<evidence type="ECO:0000259" key="6">
    <source>
        <dbReference type="PROSITE" id="PS51724"/>
    </source>
</evidence>
<comment type="caution">
    <text evidence="7">The sequence shown here is derived from an EMBL/GenBank/DDBJ whole genome shotgun (WGS) entry which is preliminary data.</text>
</comment>
<dbReference type="GO" id="GO:0008932">
    <property type="term" value="F:lytic endotransglycosylase activity"/>
    <property type="evidence" value="ECO:0007669"/>
    <property type="project" value="UniProtKB-UniRule"/>
</dbReference>
<reference evidence="7 8" key="1">
    <citation type="journal article" date="2020" name="Nature">
        <title>Bacterial chemolithoautotrophy via manganese oxidation.</title>
        <authorList>
            <person name="Yu H."/>
            <person name="Leadbetter J.R."/>
        </authorList>
    </citation>
    <scope>NUCLEOTIDE SEQUENCE [LARGE SCALE GENOMIC DNA]</scope>
    <source>
        <strain evidence="7 8">Mn-1</strain>
    </source>
</reference>
<dbReference type="AlphaFoldDB" id="A0A7X6DQL6"/>
<dbReference type="PROSITE" id="PS51724">
    <property type="entry name" value="SPOR"/>
    <property type="match status" value="1"/>
</dbReference>
<keyword evidence="1" id="KW-0732">Signal</keyword>
<dbReference type="InterPro" id="IPR009009">
    <property type="entry name" value="RlpA-like_DPBB"/>
</dbReference>
<dbReference type="NCBIfam" id="TIGR00413">
    <property type="entry name" value="rlpA"/>
    <property type="match status" value="1"/>
</dbReference>
<evidence type="ECO:0000256" key="5">
    <source>
        <dbReference type="RuleBase" id="RU003495"/>
    </source>
</evidence>
<name>A0A7X6DQL6_9BACT</name>